<evidence type="ECO:0000256" key="1">
    <source>
        <dbReference type="SAM" id="Phobius"/>
    </source>
</evidence>
<organism evidence="2 3">
    <name type="scientific">Pedococcus bigeumensis</name>
    <dbReference type="NCBI Taxonomy" id="433644"/>
    <lineage>
        <taxon>Bacteria</taxon>
        <taxon>Bacillati</taxon>
        <taxon>Actinomycetota</taxon>
        <taxon>Actinomycetes</taxon>
        <taxon>Micrococcales</taxon>
        <taxon>Intrasporangiaceae</taxon>
        <taxon>Pedococcus</taxon>
    </lineage>
</organism>
<feature type="transmembrane region" description="Helical" evidence="1">
    <location>
        <begin position="94"/>
        <end position="123"/>
    </location>
</feature>
<keyword evidence="1" id="KW-0472">Membrane</keyword>
<protein>
    <submittedName>
        <fullName evidence="2">Sodium:proton antiporter</fullName>
    </submittedName>
</protein>
<keyword evidence="1" id="KW-0812">Transmembrane</keyword>
<proteinExistence type="predicted"/>
<feature type="transmembrane region" description="Helical" evidence="1">
    <location>
        <begin position="129"/>
        <end position="150"/>
    </location>
</feature>
<feature type="transmembrane region" description="Helical" evidence="1">
    <location>
        <begin position="62"/>
        <end position="82"/>
    </location>
</feature>
<reference evidence="2 3" key="1">
    <citation type="journal article" date="2019" name="Environ. Microbiol.">
        <title>Species interactions and distinct microbial communities in high Arctic permafrost affected cryosols are associated with the CH4 and CO2 gas fluxes.</title>
        <authorList>
            <person name="Altshuler I."/>
            <person name="Hamel J."/>
            <person name="Turney S."/>
            <person name="Magnuson E."/>
            <person name="Levesque R."/>
            <person name="Greer C."/>
            <person name="Whyte L.G."/>
        </authorList>
    </citation>
    <scope>NUCLEOTIDE SEQUENCE [LARGE SCALE GENOMIC DNA]</scope>
    <source>
        <strain evidence="2 3">S9.3A</strain>
    </source>
</reference>
<gene>
    <name evidence="2" type="ORF">EAH86_15840</name>
</gene>
<name>A0A502CTE0_9MICO</name>
<accession>A0A502CTE0</accession>
<dbReference type="EMBL" id="RCZM01000005">
    <property type="protein sequence ID" value="TPG15001.1"/>
    <property type="molecule type" value="Genomic_DNA"/>
</dbReference>
<sequence>MPEEPLNQDRHETPTERLDRNWDELLQELRVVQTGVQILAGFLLTLPFQQRFTEVDEVDRQVYLVAFCLTVAATAFLVAPVGSHRLLFRRHEKATLVAIAHACARIGLVALGLAVSSVAFVIFDVVTGTLGAVVATSGSLLLFLVNWLLLPLGVIRRERAPDRADASDHGQASDRDPA</sequence>
<dbReference type="Pfam" id="PF19853">
    <property type="entry name" value="DUF6328"/>
    <property type="match status" value="1"/>
</dbReference>
<dbReference type="InterPro" id="IPR046291">
    <property type="entry name" value="DUF6328"/>
</dbReference>
<keyword evidence="3" id="KW-1185">Reference proteome</keyword>
<dbReference type="Proteomes" id="UP000317722">
    <property type="component" value="Unassembled WGS sequence"/>
</dbReference>
<dbReference type="RefSeq" id="WP_140742435.1">
    <property type="nucleotide sequence ID" value="NZ_RCZM01000005.1"/>
</dbReference>
<dbReference type="OrthoDB" id="3625784at2"/>
<dbReference type="AlphaFoldDB" id="A0A502CTE0"/>
<keyword evidence="1" id="KW-1133">Transmembrane helix</keyword>
<evidence type="ECO:0000313" key="2">
    <source>
        <dbReference type="EMBL" id="TPG15001.1"/>
    </source>
</evidence>
<comment type="caution">
    <text evidence="2">The sequence shown here is derived from an EMBL/GenBank/DDBJ whole genome shotgun (WGS) entry which is preliminary data.</text>
</comment>
<evidence type="ECO:0000313" key="3">
    <source>
        <dbReference type="Proteomes" id="UP000317722"/>
    </source>
</evidence>